<feature type="domain" description="GIY-YIG" evidence="1">
    <location>
        <begin position="33"/>
        <end position="108"/>
    </location>
</feature>
<name>A0A0G0Z486_9BACT</name>
<sequence>MIPCRGGACLPVGGELVDAHDLPAGRQAQNRTNMYYVYAIKSVRVNYIYVGISDNPERRIKQHNKGYNKTTKPYAPFKLLKIEMLAGREQTREREKYLKSGFGKEYLKSIK</sequence>
<reference evidence="2 3" key="1">
    <citation type="journal article" date="2015" name="Nature">
        <title>rRNA introns, odd ribosomes, and small enigmatic genomes across a large radiation of phyla.</title>
        <authorList>
            <person name="Brown C.T."/>
            <person name="Hug L.A."/>
            <person name="Thomas B.C."/>
            <person name="Sharon I."/>
            <person name="Castelle C.J."/>
            <person name="Singh A."/>
            <person name="Wilkins M.J."/>
            <person name="Williams K.H."/>
            <person name="Banfield J.F."/>
        </authorList>
    </citation>
    <scope>NUCLEOTIDE SEQUENCE [LARGE SCALE GENOMIC DNA]</scope>
</reference>
<evidence type="ECO:0000259" key="1">
    <source>
        <dbReference type="PROSITE" id="PS50164"/>
    </source>
</evidence>
<comment type="caution">
    <text evidence="2">The sequence shown here is derived from an EMBL/GenBank/DDBJ whole genome shotgun (WGS) entry which is preliminary data.</text>
</comment>
<proteinExistence type="predicted"/>
<dbReference type="SUPFAM" id="SSF82771">
    <property type="entry name" value="GIY-YIG endonuclease"/>
    <property type="match status" value="1"/>
</dbReference>
<dbReference type="EMBL" id="LCCW01000001">
    <property type="protein sequence ID" value="KKS43550.1"/>
    <property type="molecule type" value="Genomic_DNA"/>
</dbReference>
<dbReference type="PROSITE" id="PS50164">
    <property type="entry name" value="GIY_YIG"/>
    <property type="match status" value="1"/>
</dbReference>
<evidence type="ECO:0000313" key="3">
    <source>
        <dbReference type="Proteomes" id="UP000034516"/>
    </source>
</evidence>
<accession>A0A0G0Z486</accession>
<organism evidence="2 3">
    <name type="scientific">Candidatus Kuenenbacteria bacterium GW2011_GWA2_42_15</name>
    <dbReference type="NCBI Taxonomy" id="1618677"/>
    <lineage>
        <taxon>Bacteria</taxon>
        <taxon>Candidatus Kueneniibacteriota</taxon>
    </lineage>
</organism>
<dbReference type="Proteomes" id="UP000034516">
    <property type="component" value="Unassembled WGS sequence"/>
</dbReference>
<dbReference type="InterPro" id="IPR000305">
    <property type="entry name" value="GIY-YIG_endonuc"/>
</dbReference>
<dbReference type="Pfam" id="PF01541">
    <property type="entry name" value="GIY-YIG"/>
    <property type="match status" value="1"/>
</dbReference>
<dbReference type="InterPro" id="IPR035901">
    <property type="entry name" value="GIY-YIG_endonuc_sf"/>
</dbReference>
<dbReference type="AlphaFoldDB" id="A0A0G0Z486"/>
<dbReference type="Gene3D" id="3.40.1440.10">
    <property type="entry name" value="GIY-YIG endonuclease"/>
    <property type="match status" value="1"/>
</dbReference>
<evidence type="ECO:0000313" key="2">
    <source>
        <dbReference type="EMBL" id="KKS43550.1"/>
    </source>
</evidence>
<gene>
    <name evidence="2" type="ORF">UV02_C0001G0015</name>
</gene>
<protein>
    <submittedName>
        <fullName evidence="2">GIY-YIG domain protein</fullName>
    </submittedName>
</protein>
<dbReference type="CDD" id="cd10449">
    <property type="entry name" value="GIY-YIG_SLX1_like"/>
    <property type="match status" value="1"/>
</dbReference>